<dbReference type="OrthoDB" id="214150at2"/>
<name>A0A073J1U2_9RHOB</name>
<dbReference type="InterPro" id="IPR016786">
    <property type="entry name" value="YdeI_bac"/>
</dbReference>
<comment type="caution">
    <text evidence="2">The sequence shown here is derived from an EMBL/GenBank/DDBJ whole genome shotgun (WGS) entry which is preliminary data.</text>
</comment>
<organism evidence="2 3">
    <name type="scientific">Pseudosulfitobacter pseudonitzschiae</name>
    <dbReference type="NCBI Taxonomy" id="1402135"/>
    <lineage>
        <taxon>Bacteria</taxon>
        <taxon>Pseudomonadati</taxon>
        <taxon>Pseudomonadota</taxon>
        <taxon>Alphaproteobacteria</taxon>
        <taxon>Rhodobacterales</taxon>
        <taxon>Roseobacteraceae</taxon>
        <taxon>Pseudosulfitobacter</taxon>
    </lineage>
</organism>
<dbReference type="InterPro" id="IPR014922">
    <property type="entry name" value="YdhG-like"/>
</dbReference>
<reference evidence="2 3" key="1">
    <citation type="submission" date="2014-01" db="EMBL/GenBank/DDBJ databases">
        <title>Sulfitobacter sp. H3 (MCCC 1A00686) Genome Sequencing.</title>
        <authorList>
            <person name="Lai Q."/>
            <person name="Hong Z."/>
        </authorList>
    </citation>
    <scope>NUCLEOTIDE SEQUENCE [LARGE SCALE GENOMIC DNA]</scope>
    <source>
        <strain evidence="2 3">H3</strain>
    </source>
</reference>
<evidence type="ECO:0000313" key="3">
    <source>
        <dbReference type="Proteomes" id="UP000027746"/>
    </source>
</evidence>
<dbReference type="SUPFAM" id="SSF159888">
    <property type="entry name" value="YdhG-like"/>
    <property type="match status" value="1"/>
</dbReference>
<accession>A0A073J1U2</accession>
<dbReference type="EMBL" id="JAMD01000005">
    <property type="protein sequence ID" value="KEJ95661.1"/>
    <property type="molecule type" value="Genomic_DNA"/>
</dbReference>
<evidence type="ECO:0000259" key="1">
    <source>
        <dbReference type="Pfam" id="PF08818"/>
    </source>
</evidence>
<protein>
    <recommendedName>
        <fullName evidence="1">YdhG-like domain-containing protein</fullName>
    </recommendedName>
</protein>
<gene>
    <name evidence="2" type="ORF">SUH3_19305</name>
</gene>
<feature type="domain" description="YdhG-like" evidence="1">
    <location>
        <begin position="30"/>
        <end position="126"/>
    </location>
</feature>
<dbReference type="GeneID" id="68869598"/>
<dbReference type="AlphaFoldDB" id="A0A073J1U2"/>
<dbReference type="Pfam" id="PF08818">
    <property type="entry name" value="DUF1801"/>
    <property type="match status" value="1"/>
</dbReference>
<keyword evidence="3" id="KW-1185">Reference proteome</keyword>
<proteinExistence type="predicted"/>
<dbReference type="RefSeq" id="WP_037925770.1">
    <property type="nucleotide sequence ID" value="NZ_CP054599.1"/>
</dbReference>
<dbReference type="Pfam" id="PF13376">
    <property type="entry name" value="OmdA"/>
    <property type="match status" value="1"/>
</dbReference>
<dbReference type="PIRSF" id="PIRSF021308">
    <property type="entry name" value="UCP021308"/>
    <property type="match status" value="1"/>
</dbReference>
<sequence length="206" mass="22669">MITELDDFFTKGCGRCARFDTPDCSIVPWGKGLEELDRLCRNVGLEPALKWAHPCYLHAGRNIAMLGAFRGDFRLSFFNAALMKDPEAVLERAGLNTKHAHMIRFTANEQVAAMEPVITAYLKEAMGYAAAGLKAPPDDSELEIPEELTEALDSDPELAEAFHALTPGRRKSYVINLSSAKQSATRVKRIAGFRDKILAGKGATDR</sequence>
<evidence type="ECO:0000313" key="2">
    <source>
        <dbReference type="EMBL" id="KEJ95661.1"/>
    </source>
</evidence>
<dbReference type="Proteomes" id="UP000027746">
    <property type="component" value="Unassembled WGS sequence"/>
</dbReference>